<comment type="caution">
    <text evidence="2">The sequence shown here is derived from an EMBL/GenBank/DDBJ whole genome shotgun (WGS) entry which is preliminary data.</text>
</comment>
<dbReference type="AlphaFoldDB" id="A0A8J3JD49"/>
<dbReference type="InterPro" id="IPR002645">
    <property type="entry name" value="STAS_dom"/>
</dbReference>
<dbReference type="InterPro" id="IPR036513">
    <property type="entry name" value="STAS_dom_sf"/>
</dbReference>
<gene>
    <name evidence="2" type="primary">rsbV_2</name>
    <name evidence="2" type="ORF">Cba03nite_40310</name>
</gene>
<reference evidence="2 3" key="1">
    <citation type="submission" date="2021-01" db="EMBL/GenBank/DDBJ databases">
        <title>Whole genome shotgun sequence of Catellatospora bangladeshensis NBRC 107357.</title>
        <authorList>
            <person name="Komaki H."/>
            <person name="Tamura T."/>
        </authorList>
    </citation>
    <scope>NUCLEOTIDE SEQUENCE [LARGE SCALE GENOMIC DNA]</scope>
    <source>
        <strain evidence="2 3">NBRC 107357</strain>
    </source>
</reference>
<dbReference type="PROSITE" id="PS50801">
    <property type="entry name" value="STAS"/>
    <property type="match status" value="1"/>
</dbReference>
<keyword evidence="3" id="KW-1185">Reference proteome</keyword>
<dbReference type="SUPFAM" id="SSF52091">
    <property type="entry name" value="SpoIIaa-like"/>
    <property type="match status" value="1"/>
</dbReference>
<organism evidence="2 3">
    <name type="scientific">Catellatospora bangladeshensis</name>
    <dbReference type="NCBI Taxonomy" id="310355"/>
    <lineage>
        <taxon>Bacteria</taxon>
        <taxon>Bacillati</taxon>
        <taxon>Actinomycetota</taxon>
        <taxon>Actinomycetes</taxon>
        <taxon>Micromonosporales</taxon>
        <taxon>Micromonosporaceae</taxon>
        <taxon>Catellatospora</taxon>
    </lineage>
</organism>
<dbReference type="CDD" id="cd07043">
    <property type="entry name" value="STAS_anti-anti-sigma_factors"/>
    <property type="match status" value="1"/>
</dbReference>
<evidence type="ECO:0000313" key="2">
    <source>
        <dbReference type="EMBL" id="GIF82682.1"/>
    </source>
</evidence>
<dbReference type="EMBL" id="BONF01000023">
    <property type="protein sequence ID" value="GIF82682.1"/>
    <property type="molecule type" value="Genomic_DNA"/>
</dbReference>
<dbReference type="RefSeq" id="WP_203748315.1">
    <property type="nucleotide sequence ID" value="NZ_BONF01000023.1"/>
</dbReference>
<sequence>MTTTPLHISSARQADGTTALLVRGEIDMSNTACLADAIDGASGRLLLDFSAVEYLDSAGLAVLFAHADRIELVANRLIDPVLRVSGLTDLVTVHEPPQHTGT</sequence>
<evidence type="ECO:0000313" key="3">
    <source>
        <dbReference type="Proteomes" id="UP000601223"/>
    </source>
</evidence>
<accession>A0A8J3JD49</accession>
<proteinExistence type="predicted"/>
<name>A0A8J3JD49_9ACTN</name>
<feature type="domain" description="STAS" evidence="1">
    <location>
        <begin position="7"/>
        <end position="102"/>
    </location>
</feature>
<dbReference type="Pfam" id="PF01740">
    <property type="entry name" value="STAS"/>
    <property type="match status" value="1"/>
</dbReference>
<protein>
    <submittedName>
        <fullName evidence="2">Anti-anti-sigma factor</fullName>
    </submittedName>
</protein>
<dbReference type="Proteomes" id="UP000601223">
    <property type="component" value="Unassembled WGS sequence"/>
</dbReference>
<evidence type="ECO:0000259" key="1">
    <source>
        <dbReference type="PROSITE" id="PS50801"/>
    </source>
</evidence>
<dbReference type="Gene3D" id="3.30.750.24">
    <property type="entry name" value="STAS domain"/>
    <property type="match status" value="1"/>
</dbReference>